<evidence type="ECO:0000313" key="1">
    <source>
        <dbReference type="EMBL" id="EIL88548.1"/>
    </source>
</evidence>
<keyword evidence="2" id="KW-1185">Reference proteome</keyword>
<reference evidence="1 2" key="1">
    <citation type="journal article" date="2012" name="J. Bacteriol.">
        <title>Genome sequences for six rhodanobacter strains, isolated from soils and the terrestrial subsurface, with variable denitrification capabilities.</title>
        <authorList>
            <person name="Kostka J.E."/>
            <person name="Green S.J."/>
            <person name="Rishishwar L."/>
            <person name="Prakash O."/>
            <person name="Katz L.S."/>
            <person name="Marino-Ramirez L."/>
            <person name="Jordan I.K."/>
            <person name="Munk C."/>
            <person name="Ivanova N."/>
            <person name="Mikhailova N."/>
            <person name="Watson D.B."/>
            <person name="Brown S.D."/>
            <person name="Palumbo A.V."/>
            <person name="Brooks S.C."/>
        </authorList>
    </citation>
    <scope>NUCLEOTIDE SEQUENCE [LARGE SCALE GENOMIC DNA]</scope>
    <source>
        <strain evidence="2">Jip2T</strain>
    </source>
</reference>
<dbReference type="Proteomes" id="UP000004210">
    <property type="component" value="Unassembled WGS sequence"/>
</dbReference>
<sequence length="94" mass="9695">MNFKAILTALTLVPSLLTLVDETVKSVEASLEGFSGADKLKAALAKLDVYLDAFAADVAVLASLKTILTPLVNAAVAAFNVAGLFKKADKTVAS</sequence>
<organism evidence="1 2">
    <name type="scientific">Rhodanobacter fulvus Jip2</name>
    <dbReference type="NCBI Taxonomy" id="1163408"/>
    <lineage>
        <taxon>Bacteria</taxon>
        <taxon>Pseudomonadati</taxon>
        <taxon>Pseudomonadota</taxon>
        <taxon>Gammaproteobacteria</taxon>
        <taxon>Lysobacterales</taxon>
        <taxon>Rhodanobacteraceae</taxon>
        <taxon>Rhodanobacter</taxon>
    </lineage>
</organism>
<protein>
    <submittedName>
        <fullName evidence="1">Uncharacterized protein</fullName>
    </submittedName>
</protein>
<evidence type="ECO:0000313" key="2">
    <source>
        <dbReference type="Proteomes" id="UP000004210"/>
    </source>
</evidence>
<dbReference type="STRING" id="1163408.UU9_12393"/>
<dbReference type="PATRIC" id="fig|1163408.3.peg.2528"/>
<name>I4VMV7_9GAMM</name>
<dbReference type="RefSeq" id="WP_007082108.1">
    <property type="nucleotide sequence ID" value="NZ_AJXU01000051.1"/>
</dbReference>
<accession>I4VMV7</accession>
<dbReference type="AlphaFoldDB" id="I4VMV7"/>
<dbReference type="EMBL" id="AJXU01000051">
    <property type="protein sequence ID" value="EIL88548.1"/>
    <property type="molecule type" value="Genomic_DNA"/>
</dbReference>
<comment type="caution">
    <text evidence="1">The sequence shown here is derived from an EMBL/GenBank/DDBJ whole genome shotgun (WGS) entry which is preliminary data.</text>
</comment>
<gene>
    <name evidence="1" type="ORF">UU9_12393</name>
</gene>
<proteinExistence type="predicted"/>